<evidence type="ECO:0000256" key="1">
    <source>
        <dbReference type="SAM" id="MobiDB-lite"/>
    </source>
</evidence>
<reference evidence="2" key="1">
    <citation type="submission" date="2016-05" db="EMBL/GenBank/DDBJ databases">
        <title>A degradative enzymes factory behind the ericoid mycorrhizal symbiosis.</title>
        <authorList>
            <consortium name="DOE Joint Genome Institute"/>
            <person name="Martino E."/>
            <person name="Morin E."/>
            <person name="Grelet G."/>
            <person name="Kuo A."/>
            <person name="Kohler A."/>
            <person name="Daghino S."/>
            <person name="Barry K."/>
            <person name="Choi C."/>
            <person name="Cichocki N."/>
            <person name="Clum A."/>
            <person name="Copeland A."/>
            <person name="Hainaut M."/>
            <person name="Haridas S."/>
            <person name="Labutti K."/>
            <person name="Lindquist E."/>
            <person name="Lipzen A."/>
            <person name="Khouja H.-R."/>
            <person name="Murat C."/>
            <person name="Ohm R."/>
            <person name="Olson A."/>
            <person name="Spatafora J."/>
            <person name="Veneault-Fourrey C."/>
            <person name="Henrissat B."/>
            <person name="Grigoriev I."/>
            <person name="Martin F."/>
            <person name="Perotto S."/>
        </authorList>
    </citation>
    <scope>NUCLEOTIDE SEQUENCE [LARGE SCALE GENOMIC DNA]</scope>
    <source>
        <strain evidence="2">UAMH 7357</strain>
    </source>
</reference>
<dbReference type="EMBL" id="KZ613523">
    <property type="protein sequence ID" value="PMD14241.1"/>
    <property type="molecule type" value="Genomic_DNA"/>
</dbReference>
<organism evidence="2 3">
    <name type="scientific">Hyaloscypha hepaticicola</name>
    <dbReference type="NCBI Taxonomy" id="2082293"/>
    <lineage>
        <taxon>Eukaryota</taxon>
        <taxon>Fungi</taxon>
        <taxon>Dikarya</taxon>
        <taxon>Ascomycota</taxon>
        <taxon>Pezizomycotina</taxon>
        <taxon>Leotiomycetes</taxon>
        <taxon>Helotiales</taxon>
        <taxon>Hyaloscyphaceae</taxon>
        <taxon>Hyaloscypha</taxon>
    </lineage>
</organism>
<name>A0A2J6PJM5_9HELO</name>
<accession>A0A2J6PJM5</accession>
<dbReference type="Proteomes" id="UP000235672">
    <property type="component" value="Unassembled WGS sequence"/>
</dbReference>
<gene>
    <name evidence="2" type="ORF">NA56DRAFT_664794</name>
</gene>
<evidence type="ECO:0000313" key="2">
    <source>
        <dbReference type="EMBL" id="PMD14241.1"/>
    </source>
</evidence>
<feature type="compositionally biased region" description="Basic and acidic residues" evidence="1">
    <location>
        <begin position="114"/>
        <end position="123"/>
    </location>
</feature>
<keyword evidence="3" id="KW-1185">Reference proteome</keyword>
<sequence>MKSKTRENSRQFLDCYWPQEFKSRRSFPRQRENEPFIEYCQRRQFPRQIEDQPFIKQLNKLPGESADGGSVEGSDACEDNLDEDDEPEVDDFEDDSEDDEDDDGEGEEEGQYGDSKKEKEELQRAQLWKSRSPIRKLMEGFEGDEEALPYPDQVEKVVGFCEQGSSTGSKIHVALLHDANNGGPSSKKGPYCRPYKGPLTSQKFRDELEKQRFRIKSNEDTPPLRFNYQRDDAERRVVLQAPAIRNMLYKNLTGKPAIGASISTEDLPVFSLEFHIPYFIPKRSGHSITDFRKTADGQPLRRSWELPVPLRPMITSTPAVGQVWLCENQTSIVVTGIDHWVWTAYGIVDTYIGSKESLMHYDEQSDQSGQVDPLSKGQLHAHPLTLIWTPREYFLAIVAIRMNEALRAWRETINVVEDIVKQARTNHVISKPSDDASRQAALNYSNWCNQLIQLLKLLINSLSDTVATWDEFQRGEIGYFDDGEAKSPLTKSMFIVKKKFSDLKEILRKLRDLELQLCADSPQGLHAHLGFGNQDVAIAQQRDAYRMQVFTVVAMVSVMDA</sequence>
<proteinExistence type="predicted"/>
<dbReference type="AlphaFoldDB" id="A0A2J6PJM5"/>
<dbReference type="OrthoDB" id="5428055at2759"/>
<protein>
    <submittedName>
        <fullName evidence="2">Uncharacterized protein</fullName>
    </submittedName>
</protein>
<feature type="compositionally biased region" description="Acidic residues" evidence="1">
    <location>
        <begin position="75"/>
        <end position="111"/>
    </location>
</feature>
<evidence type="ECO:0000313" key="3">
    <source>
        <dbReference type="Proteomes" id="UP000235672"/>
    </source>
</evidence>
<feature type="region of interest" description="Disordered" evidence="1">
    <location>
        <begin position="48"/>
        <end position="126"/>
    </location>
</feature>